<evidence type="ECO:0000256" key="1">
    <source>
        <dbReference type="SAM" id="MobiDB-lite"/>
    </source>
</evidence>
<protein>
    <submittedName>
        <fullName evidence="2">Tripartite motif-containing protein 43</fullName>
    </submittedName>
</protein>
<organism evidence="2 3">
    <name type="scientific">Camelus dromedarius</name>
    <name type="common">Dromedary</name>
    <name type="synonym">Arabian camel</name>
    <dbReference type="NCBI Taxonomy" id="9838"/>
    <lineage>
        <taxon>Eukaryota</taxon>
        <taxon>Metazoa</taxon>
        <taxon>Chordata</taxon>
        <taxon>Craniata</taxon>
        <taxon>Vertebrata</taxon>
        <taxon>Euteleostomi</taxon>
        <taxon>Mammalia</taxon>
        <taxon>Eutheria</taxon>
        <taxon>Laurasiatheria</taxon>
        <taxon>Artiodactyla</taxon>
        <taxon>Tylopoda</taxon>
        <taxon>Camelidae</taxon>
        <taxon>Camelus</taxon>
    </lineage>
</organism>
<name>A0A5N4DM80_CAMDR</name>
<dbReference type="EMBL" id="JWIN03000010">
    <property type="protein sequence ID" value="KAB1272177.1"/>
    <property type="molecule type" value="Genomic_DNA"/>
</dbReference>
<dbReference type="Proteomes" id="UP000299084">
    <property type="component" value="Unassembled WGS sequence"/>
</dbReference>
<keyword evidence="3" id="KW-1185">Reference proteome</keyword>
<feature type="region of interest" description="Disordered" evidence="1">
    <location>
        <begin position="152"/>
        <end position="171"/>
    </location>
</feature>
<comment type="caution">
    <text evidence="2">The sequence shown here is derived from an EMBL/GenBank/DDBJ whole genome shotgun (WGS) entry which is preliminary data.</text>
</comment>
<gene>
    <name evidence="2" type="ORF">Cadr_000015387</name>
</gene>
<proteinExistence type="predicted"/>
<evidence type="ECO:0000313" key="3">
    <source>
        <dbReference type="Proteomes" id="UP000299084"/>
    </source>
</evidence>
<accession>A0A5N4DM80</accession>
<sequence length="171" mass="19842">MGDTKADLAESLRETGRARRGEHDFLMSHQARQYYVYRYRDTIRKTYQMLPLDLQDEEDYYLESLLREGQEMCLQIRKRQGEMIGEDRPQAIHKELMEMCYKPDVELLQELGDKLKCEHFIQQRGQQSAHEAAGSKREAEVPVVRPGRAFGRRGAAVRPARLPAPSRASTC</sequence>
<dbReference type="AlphaFoldDB" id="A0A5N4DM80"/>
<reference evidence="2 3" key="1">
    <citation type="journal article" date="2019" name="Mol. Ecol. Resour.">
        <title>Improving Illumina assemblies with Hi-C and long reads: an example with the North African dromedary.</title>
        <authorList>
            <person name="Elbers J.P."/>
            <person name="Rogers M.F."/>
            <person name="Perelman P.L."/>
            <person name="Proskuryakova A.A."/>
            <person name="Serdyukova N.A."/>
            <person name="Johnson W.E."/>
            <person name="Horin P."/>
            <person name="Corander J."/>
            <person name="Murphy D."/>
            <person name="Burger P.A."/>
        </authorList>
    </citation>
    <scope>NUCLEOTIDE SEQUENCE [LARGE SCALE GENOMIC DNA]</scope>
    <source>
        <strain evidence="2">Drom800</strain>
        <tissue evidence="2">Blood</tissue>
    </source>
</reference>
<evidence type="ECO:0000313" key="2">
    <source>
        <dbReference type="EMBL" id="KAB1272177.1"/>
    </source>
</evidence>